<dbReference type="CDD" id="cd16325">
    <property type="entry name" value="LolA"/>
    <property type="match status" value="1"/>
</dbReference>
<dbReference type="NCBIfam" id="NF000663">
    <property type="entry name" value="PRK00031.2-1"/>
    <property type="match status" value="1"/>
</dbReference>
<dbReference type="InterPro" id="IPR029046">
    <property type="entry name" value="LolA/LolB/LppX"/>
</dbReference>
<accession>A0A1W1C7I3</accession>
<dbReference type="InterPro" id="IPR004564">
    <property type="entry name" value="OM_lipoprot_carrier_LolA-like"/>
</dbReference>
<gene>
    <name evidence="1" type="ORF">MNB_SV-8-1249</name>
</gene>
<dbReference type="Pfam" id="PF03548">
    <property type="entry name" value="LolA"/>
    <property type="match status" value="1"/>
</dbReference>
<evidence type="ECO:0000313" key="1">
    <source>
        <dbReference type="EMBL" id="SFV61820.1"/>
    </source>
</evidence>
<keyword evidence="1" id="KW-0449">Lipoprotein</keyword>
<dbReference type="EMBL" id="FPHD01000057">
    <property type="protein sequence ID" value="SFV61820.1"/>
    <property type="molecule type" value="Genomic_DNA"/>
</dbReference>
<dbReference type="PANTHER" id="PTHR35869">
    <property type="entry name" value="OUTER-MEMBRANE LIPOPROTEIN CARRIER PROTEIN"/>
    <property type="match status" value="1"/>
</dbReference>
<name>A0A1W1C7I3_9ZZZZ</name>
<dbReference type="Gene3D" id="2.50.20.10">
    <property type="entry name" value="Lipoprotein localisation LolA/LolB/LppX"/>
    <property type="match status" value="1"/>
</dbReference>
<reference evidence="1" key="1">
    <citation type="submission" date="2016-10" db="EMBL/GenBank/DDBJ databases">
        <authorList>
            <person name="de Groot N.N."/>
        </authorList>
    </citation>
    <scope>NUCLEOTIDE SEQUENCE</scope>
</reference>
<dbReference type="PANTHER" id="PTHR35869:SF1">
    <property type="entry name" value="OUTER-MEMBRANE LIPOPROTEIN CARRIER PROTEIN"/>
    <property type="match status" value="1"/>
</dbReference>
<sequence>MKKTVLILIVCTHLFASSIVLPENFTANFTQMITNPKKKVINYSGKVYFSDKTLLKWEYLKPTKKEVCTNGLELLVVDHDLEQVSNYLINKGFNLTEILKKAEIHDKNIYVAVYQGKKYTIQVDAKGQLQSVAYFDDLENKVQIVFKKVKYGKGKLPLKSMQCNYPKEYDMIRG</sequence>
<proteinExistence type="predicted"/>
<dbReference type="AlphaFoldDB" id="A0A1W1C7I3"/>
<dbReference type="SUPFAM" id="SSF89392">
    <property type="entry name" value="Prokaryotic lipoproteins and lipoprotein localization factors"/>
    <property type="match status" value="1"/>
</dbReference>
<organism evidence="1">
    <name type="scientific">hydrothermal vent metagenome</name>
    <dbReference type="NCBI Taxonomy" id="652676"/>
    <lineage>
        <taxon>unclassified sequences</taxon>
        <taxon>metagenomes</taxon>
        <taxon>ecological metagenomes</taxon>
    </lineage>
</organism>
<protein>
    <submittedName>
        <fullName evidence="1">Outer membrane lipoprotein carrier protein LolA</fullName>
    </submittedName>
</protein>